<proteinExistence type="predicted"/>
<dbReference type="RefSeq" id="WP_082052427.1">
    <property type="nucleotide sequence ID" value="NZ_BBJS01000014.1"/>
</dbReference>
<gene>
    <name evidence="1" type="ORF">SP6_14_00400</name>
</gene>
<sequence length="338" mass="37380">MTPSARLVSLLRDPSEGLALSLAEWMNVLTVARAELLLASLAHRLDGLALPAAVMTVLDDARAEAREGRRIALWEANRVAHALTELNCPVILLKGTAFVAAGLAAGQGRSIGDCDILLPKALLPEAEALLVRGGWEWVKPNPYDDLYYRRWMHELPPLIHRERDRMLDVHHTILPPTARPTPDAEAMIADAVPLDGGLSVLSHNDMIIHAAAHLFADGDLSGGLRNLWDIHALVVEGGAEGLEARAAHHGLATAVGRAMRLSHAFYATPVAPCWQRLTIIDRLFRRRMLSRDGWGRGRHPVTRLGFYIRSHLIRMPLPLLLRHLWIKWRKGQVAPASE</sequence>
<protein>
    <submittedName>
        <fullName evidence="1">DNA, contig: SP614</fullName>
    </submittedName>
</protein>
<organism evidence="1 2">
    <name type="scientific">Sphingomonas paucimobilis NBRC 13935</name>
    <dbReference type="NCBI Taxonomy" id="1219050"/>
    <lineage>
        <taxon>Bacteria</taxon>
        <taxon>Pseudomonadati</taxon>
        <taxon>Pseudomonadota</taxon>
        <taxon>Alphaproteobacteria</taxon>
        <taxon>Sphingomonadales</taxon>
        <taxon>Sphingomonadaceae</taxon>
        <taxon>Sphingomonas</taxon>
    </lineage>
</organism>
<dbReference type="InterPro" id="IPR039498">
    <property type="entry name" value="NTP_transf_5"/>
</dbReference>
<dbReference type="Pfam" id="PF14907">
    <property type="entry name" value="NTP_transf_5"/>
    <property type="match status" value="1"/>
</dbReference>
<dbReference type="GeneID" id="78529361"/>
<evidence type="ECO:0000313" key="2">
    <source>
        <dbReference type="Proteomes" id="UP000032025"/>
    </source>
</evidence>
<comment type="caution">
    <text evidence="1">The sequence shown here is derived from an EMBL/GenBank/DDBJ whole genome shotgun (WGS) entry which is preliminary data.</text>
</comment>
<dbReference type="AlphaFoldDB" id="A0A0C9N001"/>
<dbReference type="Proteomes" id="UP000032025">
    <property type="component" value="Unassembled WGS sequence"/>
</dbReference>
<name>A0A0C9N001_SPHPI</name>
<accession>A0A0C9N001</accession>
<keyword evidence="2" id="KW-1185">Reference proteome</keyword>
<evidence type="ECO:0000313" key="1">
    <source>
        <dbReference type="EMBL" id="GAN12884.1"/>
    </source>
</evidence>
<reference evidence="1 2" key="1">
    <citation type="submission" date="2014-08" db="EMBL/GenBank/DDBJ databases">
        <title>Whole genome shotgun sequence of Sphingomonas paucimobilis NBRC 13935.</title>
        <authorList>
            <person name="Hosoyama A."/>
            <person name="Hashimoto M."/>
            <person name="Hosoyama Y."/>
            <person name="Noguchi M."/>
            <person name="Uohara A."/>
            <person name="Ohji S."/>
            <person name="Katano-Makiyama Y."/>
            <person name="Ichikawa N."/>
            <person name="Kimura A."/>
            <person name="Yamazoe A."/>
            <person name="Fujita N."/>
        </authorList>
    </citation>
    <scope>NUCLEOTIDE SEQUENCE [LARGE SCALE GENOMIC DNA]</scope>
    <source>
        <strain evidence="1 2">NBRC 13935</strain>
    </source>
</reference>
<dbReference type="EMBL" id="BBJS01000014">
    <property type="protein sequence ID" value="GAN12884.1"/>
    <property type="molecule type" value="Genomic_DNA"/>
</dbReference>